<dbReference type="STRING" id="1503961.SAMN05421736_11296"/>
<dbReference type="Pfam" id="PF00005">
    <property type="entry name" value="ABC_tran"/>
    <property type="match status" value="1"/>
</dbReference>
<dbReference type="SUPFAM" id="SSF52540">
    <property type="entry name" value="P-loop containing nucleoside triphosphate hydrolases"/>
    <property type="match status" value="1"/>
</dbReference>
<evidence type="ECO:0000313" key="4">
    <source>
        <dbReference type="Proteomes" id="UP000198935"/>
    </source>
</evidence>
<keyword evidence="4" id="KW-1185">Reference proteome</keyword>
<dbReference type="PANTHER" id="PTHR42781">
    <property type="entry name" value="SPERMIDINE/PUTRESCINE IMPORT ATP-BINDING PROTEIN POTA"/>
    <property type="match status" value="1"/>
</dbReference>
<dbReference type="GO" id="GO:0016887">
    <property type="term" value="F:ATP hydrolysis activity"/>
    <property type="evidence" value="ECO:0007669"/>
    <property type="project" value="InterPro"/>
</dbReference>
<dbReference type="InterPro" id="IPR003439">
    <property type="entry name" value="ABC_transporter-like_ATP-bd"/>
</dbReference>
<dbReference type="Proteomes" id="UP000198935">
    <property type="component" value="Unassembled WGS sequence"/>
</dbReference>
<evidence type="ECO:0000259" key="2">
    <source>
        <dbReference type="Pfam" id="PF00005"/>
    </source>
</evidence>
<reference evidence="4" key="1">
    <citation type="submission" date="2016-10" db="EMBL/GenBank/DDBJ databases">
        <authorList>
            <person name="Varghese N."/>
            <person name="Submissions S."/>
        </authorList>
    </citation>
    <scope>NUCLEOTIDE SEQUENCE [LARGE SCALE GENOMIC DNA]</scope>
    <source>
        <strain evidence="4">SP</strain>
    </source>
</reference>
<dbReference type="EMBL" id="FNPI01000012">
    <property type="protein sequence ID" value="SDZ42372.1"/>
    <property type="molecule type" value="Genomic_DNA"/>
</dbReference>
<sequence length="117" mass="12707">MIKLTNVNKMFHSVEPVHALAEVSFHVKNANWVTVLGPSGSGKTTLLNVISGMEQIDSGDMDVDGQSLLSISAAELQIFAATPSAIYFRIIDCLINFPLSITSCCRRFHTVPGKTLK</sequence>
<dbReference type="InterPro" id="IPR050093">
    <property type="entry name" value="ABC_SmlMolc_Importer"/>
</dbReference>
<dbReference type="GO" id="GO:0005524">
    <property type="term" value="F:ATP binding"/>
    <property type="evidence" value="ECO:0007669"/>
    <property type="project" value="UniProtKB-KW"/>
</dbReference>
<protein>
    <submittedName>
        <fullName evidence="3">Putative ABC transport system ATP-binding protein</fullName>
    </submittedName>
</protein>
<name>A0A1H3SWN0_9BACI</name>
<accession>A0A1H3SWN0</accession>
<keyword evidence="1" id="KW-0813">Transport</keyword>
<evidence type="ECO:0000256" key="1">
    <source>
        <dbReference type="ARBA" id="ARBA00022448"/>
    </source>
</evidence>
<keyword evidence="3" id="KW-0547">Nucleotide-binding</keyword>
<dbReference type="PANTHER" id="PTHR42781:SF4">
    <property type="entry name" value="SPERMIDINE_PUTRESCINE IMPORT ATP-BINDING PROTEIN POTA"/>
    <property type="match status" value="1"/>
</dbReference>
<dbReference type="AlphaFoldDB" id="A0A1H3SWN0"/>
<evidence type="ECO:0000313" key="3">
    <source>
        <dbReference type="EMBL" id="SDZ42372.1"/>
    </source>
</evidence>
<dbReference type="Gene3D" id="3.40.50.300">
    <property type="entry name" value="P-loop containing nucleotide triphosphate hydrolases"/>
    <property type="match status" value="1"/>
</dbReference>
<feature type="domain" description="ABC transporter" evidence="2">
    <location>
        <begin position="21"/>
        <end position="70"/>
    </location>
</feature>
<proteinExistence type="predicted"/>
<dbReference type="InterPro" id="IPR027417">
    <property type="entry name" value="P-loop_NTPase"/>
</dbReference>
<keyword evidence="3" id="KW-0067">ATP-binding</keyword>
<gene>
    <name evidence="3" type="ORF">SAMN05421736_11296</name>
</gene>
<organism evidence="3 4">
    <name type="scientific">Evansella caseinilytica</name>
    <dbReference type="NCBI Taxonomy" id="1503961"/>
    <lineage>
        <taxon>Bacteria</taxon>
        <taxon>Bacillati</taxon>
        <taxon>Bacillota</taxon>
        <taxon>Bacilli</taxon>
        <taxon>Bacillales</taxon>
        <taxon>Bacillaceae</taxon>
        <taxon>Evansella</taxon>
    </lineage>
</organism>